<feature type="transmembrane region" description="Helical" evidence="1">
    <location>
        <begin position="90"/>
        <end position="111"/>
    </location>
</feature>
<keyword evidence="1" id="KW-0472">Membrane</keyword>
<sequence length="581" mass="67620">MNVRTMQTDRRRQHLIFIGLFLLLQIIFIARSFWGFNTADEMYFIGCSERIFRGEKILIDEWNPTQQLCTFLLHPIYCLIRTAMGTTEGIVMASRFVYLAYSAVLTLFFYLRFQRRGYASFGPVFLFAIFAPFSICAMSYNSIEFGLLPVLLAVLSARMEHSVPEYILCGILMAMIVLANPFAILMYVAYGLLCLVVTLRHRKRGTRPEGALQFQNFLWMTLGACIILALFLAFIFQRGTLAEMVANVPHIVGDSEHQQGYWYKTWRYFHLCFKNYRWMFVGLGVVYLATGLDRMRCEHGLRYMILASLCVVPYLFYYTFIFENITVNYQMLPLAFWCLEAYLVTEKRDKRLFCWWYLPAMVFTLLVQYATNTGIVTLSVAYGMCSWVGLLFVADWIREEKARRKPGTGWRAVCVCSALVIGFQFFGTFFLRMTYDWGDERGWKLTAQMKRGPLKNVFTTPEMAEWYGKVLDEIDRLDLTEKDELMVVGVAPWIYLYTDAGCGNYSTWQVHEGSTQLYDYYDLHPDKFPDVVYMAHWAEEFMACDLSHLFTDREYETVYQGTGTVLMSPERAAVFRAETGN</sequence>
<feature type="transmembrane region" description="Helical" evidence="1">
    <location>
        <begin position="327"/>
        <end position="345"/>
    </location>
</feature>
<keyword evidence="1" id="KW-0812">Transmembrane</keyword>
<feature type="transmembrane region" description="Helical" evidence="1">
    <location>
        <begin position="409"/>
        <end position="431"/>
    </location>
</feature>
<feature type="transmembrane region" description="Helical" evidence="1">
    <location>
        <begin position="217"/>
        <end position="236"/>
    </location>
</feature>
<feature type="transmembrane region" description="Helical" evidence="1">
    <location>
        <begin position="123"/>
        <end position="143"/>
    </location>
</feature>
<accession>A0ABT2RVN6</accession>
<keyword evidence="3" id="KW-1185">Reference proteome</keyword>
<feature type="transmembrane region" description="Helical" evidence="1">
    <location>
        <begin position="163"/>
        <end position="196"/>
    </location>
</feature>
<name>A0ABT2RVN6_9FIRM</name>
<feature type="transmembrane region" description="Helical" evidence="1">
    <location>
        <begin position="304"/>
        <end position="321"/>
    </location>
</feature>
<protein>
    <recommendedName>
        <fullName evidence="4">Glycosyltransferase RgtA/B/C/D-like domain-containing protein</fullName>
    </recommendedName>
</protein>
<feature type="transmembrane region" description="Helical" evidence="1">
    <location>
        <begin position="276"/>
        <end position="292"/>
    </location>
</feature>
<gene>
    <name evidence="2" type="ORF">OCV63_05610</name>
</gene>
<feature type="transmembrane region" description="Helical" evidence="1">
    <location>
        <begin position="15"/>
        <end position="34"/>
    </location>
</feature>
<reference evidence="2 3" key="1">
    <citation type="journal article" date="2021" name="ISME Commun">
        <title>Automated analysis of genomic sequences facilitates high-throughput and comprehensive description of bacteria.</title>
        <authorList>
            <person name="Hitch T.C.A."/>
        </authorList>
    </citation>
    <scope>NUCLEOTIDE SEQUENCE [LARGE SCALE GENOMIC DNA]</scope>
    <source>
        <strain evidence="2 3">Sanger_04</strain>
    </source>
</reference>
<evidence type="ECO:0000313" key="3">
    <source>
        <dbReference type="Proteomes" id="UP001652461"/>
    </source>
</evidence>
<organism evidence="2 3">
    <name type="scientific">Laedolimicola ammoniilytica</name>
    <dbReference type="NCBI Taxonomy" id="2981771"/>
    <lineage>
        <taxon>Bacteria</taxon>
        <taxon>Bacillati</taxon>
        <taxon>Bacillota</taxon>
        <taxon>Clostridia</taxon>
        <taxon>Lachnospirales</taxon>
        <taxon>Lachnospiraceae</taxon>
        <taxon>Laedolimicola</taxon>
    </lineage>
</organism>
<evidence type="ECO:0000256" key="1">
    <source>
        <dbReference type="SAM" id="Phobius"/>
    </source>
</evidence>
<dbReference type="EMBL" id="JAOQKC010000005">
    <property type="protein sequence ID" value="MCU6696373.1"/>
    <property type="molecule type" value="Genomic_DNA"/>
</dbReference>
<dbReference type="RefSeq" id="WP_158362589.1">
    <property type="nucleotide sequence ID" value="NZ_JAOQKC010000005.1"/>
</dbReference>
<feature type="transmembrane region" description="Helical" evidence="1">
    <location>
        <begin position="376"/>
        <end position="397"/>
    </location>
</feature>
<evidence type="ECO:0008006" key="4">
    <source>
        <dbReference type="Google" id="ProtNLM"/>
    </source>
</evidence>
<comment type="caution">
    <text evidence="2">The sequence shown here is derived from an EMBL/GenBank/DDBJ whole genome shotgun (WGS) entry which is preliminary data.</text>
</comment>
<evidence type="ECO:0000313" key="2">
    <source>
        <dbReference type="EMBL" id="MCU6696373.1"/>
    </source>
</evidence>
<dbReference type="Proteomes" id="UP001652461">
    <property type="component" value="Unassembled WGS sequence"/>
</dbReference>
<feature type="transmembrane region" description="Helical" evidence="1">
    <location>
        <begin position="352"/>
        <end position="370"/>
    </location>
</feature>
<keyword evidence="1" id="KW-1133">Transmembrane helix</keyword>
<proteinExistence type="predicted"/>